<protein>
    <submittedName>
        <fullName evidence="1">Uncharacterized protein</fullName>
    </submittedName>
</protein>
<comment type="caution">
    <text evidence="1">The sequence shown here is derived from an EMBL/GenBank/DDBJ whole genome shotgun (WGS) entry which is preliminary data.</text>
</comment>
<keyword evidence="2" id="KW-1185">Reference proteome</keyword>
<name>A0ABP5Y9M5_9ACTN</name>
<gene>
    <name evidence="1" type="ORF">GCM10010422_19180</name>
</gene>
<dbReference type="EMBL" id="BAAATL010000007">
    <property type="protein sequence ID" value="GAA2475835.1"/>
    <property type="molecule type" value="Genomic_DNA"/>
</dbReference>
<accession>A0ABP5Y9M5</accession>
<evidence type="ECO:0000313" key="2">
    <source>
        <dbReference type="Proteomes" id="UP001501721"/>
    </source>
</evidence>
<reference evidence="2" key="1">
    <citation type="journal article" date="2019" name="Int. J. Syst. Evol. Microbiol.">
        <title>The Global Catalogue of Microorganisms (GCM) 10K type strain sequencing project: providing services to taxonomists for standard genome sequencing and annotation.</title>
        <authorList>
            <consortium name="The Broad Institute Genomics Platform"/>
            <consortium name="The Broad Institute Genome Sequencing Center for Infectious Disease"/>
            <person name="Wu L."/>
            <person name="Ma J."/>
        </authorList>
    </citation>
    <scope>NUCLEOTIDE SEQUENCE [LARGE SCALE GENOMIC DNA]</scope>
    <source>
        <strain evidence="2">JCM 6923</strain>
    </source>
</reference>
<evidence type="ECO:0000313" key="1">
    <source>
        <dbReference type="EMBL" id="GAA2475835.1"/>
    </source>
</evidence>
<sequence length="161" mass="17621">MSAPVIQALRGRSLVDPAFFGRLSRRVAKNHGLDISRAEDITDQALAYLATAAQKPEGAPTLYMSADVDPAWHEFMHYTFEYDRFFAHHGWPKVHHHPCDGGSDGARIYPPRTEALPPTVAAIEAAGYRVEHELWKAGVDCEDTCGDDDVPGNPPDCGHGA</sequence>
<dbReference type="Proteomes" id="UP001501721">
    <property type="component" value="Unassembled WGS sequence"/>
</dbReference>
<proteinExistence type="predicted"/>
<organism evidence="1 2">
    <name type="scientific">Streptomyces graminearus</name>
    <dbReference type="NCBI Taxonomy" id="284030"/>
    <lineage>
        <taxon>Bacteria</taxon>
        <taxon>Bacillati</taxon>
        <taxon>Actinomycetota</taxon>
        <taxon>Actinomycetes</taxon>
        <taxon>Kitasatosporales</taxon>
        <taxon>Streptomycetaceae</taxon>
        <taxon>Streptomyces</taxon>
    </lineage>
</organism>
<dbReference type="RefSeq" id="WP_346079482.1">
    <property type="nucleotide sequence ID" value="NZ_BAAATL010000007.1"/>
</dbReference>